<accession>A0ABX8RC39</accession>
<name>A0ABX8RC39_9CLOT</name>
<dbReference type="InterPro" id="IPR003731">
    <property type="entry name" value="Di-Nase_FeMo-co_biosynth"/>
</dbReference>
<evidence type="ECO:0000259" key="1">
    <source>
        <dbReference type="Pfam" id="PF02579"/>
    </source>
</evidence>
<dbReference type="InterPro" id="IPR033913">
    <property type="entry name" value="MTH1175_dom"/>
</dbReference>
<feature type="domain" description="Dinitrogenase iron-molybdenum cofactor biosynthesis" evidence="1">
    <location>
        <begin position="8"/>
        <end position="96"/>
    </location>
</feature>
<gene>
    <name evidence="2" type="ORF">KVH43_07755</name>
</gene>
<keyword evidence="3" id="KW-1185">Reference proteome</keyword>
<organism evidence="2 3">
    <name type="scientific">Crassaminicella indica</name>
    <dbReference type="NCBI Taxonomy" id="2855394"/>
    <lineage>
        <taxon>Bacteria</taxon>
        <taxon>Bacillati</taxon>
        <taxon>Bacillota</taxon>
        <taxon>Clostridia</taxon>
        <taxon>Eubacteriales</taxon>
        <taxon>Clostridiaceae</taxon>
        <taxon>Crassaminicella</taxon>
    </lineage>
</organism>
<evidence type="ECO:0000313" key="2">
    <source>
        <dbReference type="EMBL" id="QXM05290.1"/>
    </source>
</evidence>
<dbReference type="Proteomes" id="UP000886818">
    <property type="component" value="Chromosome"/>
</dbReference>
<reference evidence="2" key="1">
    <citation type="submission" date="2021-07" db="EMBL/GenBank/DDBJ databases">
        <title>Complete genome sequence of Crassaminicella sp. 143-21, isolated from a deep-sea hydrothermal vent.</title>
        <authorList>
            <person name="Li X."/>
        </authorList>
    </citation>
    <scope>NUCLEOTIDE SEQUENCE</scope>
    <source>
        <strain evidence="2">143-21</strain>
    </source>
</reference>
<dbReference type="PANTHER" id="PTHR42983:SF1">
    <property type="entry name" value="IRON-MOLYBDENUM PROTEIN"/>
    <property type="match status" value="1"/>
</dbReference>
<dbReference type="RefSeq" id="WP_218281990.1">
    <property type="nucleotide sequence ID" value="NZ_CP078093.1"/>
</dbReference>
<protein>
    <submittedName>
        <fullName evidence="2">NifB/NifX family molybdenum-iron cluster-binding protein</fullName>
    </submittedName>
</protein>
<dbReference type="EMBL" id="CP078093">
    <property type="protein sequence ID" value="QXM05290.1"/>
    <property type="molecule type" value="Genomic_DNA"/>
</dbReference>
<dbReference type="PANTHER" id="PTHR42983">
    <property type="entry name" value="DINITROGENASE IRON-MOLYBDENUM COFACTOR PROTEIN-RELATED"/>
    <property type="match status" value="1"/>
</dbReference>
<sequence>MKVAIAKDGNFVSGHFGHCEGFEVFEVNNGAVEGRSFLENPGHRPGFLPPFLAERGIEVIIAGGMGATAQELFKENGVKVVVGAQGKLEDVINAYASGNLKSTDSVCTEHAHEGHCND</sequence>
<evidence type="ECO:0000313" key="3">
    <source>
        <dbReference type="Proteomes" id="UP000886818"/>
    </source>
</evidence>
<dbReference type="CDD" id="cd00851">
    <property type="entry name" value="MTH1175"/>
    <property type="match status" value="1"/>
</dbReference>
<dbReference type="Pfam" id="PF02579">
    <property type="entry name" value="Nitro_FeMo-Co"/>
    <property type="match status" value="1"/>
</dbReference>
<proteinExistence type="predicted"/>